<name>A0A3P7LC37_STRVU</name>
<feature type="domain" description="PIK-related kinase FAT" evidence="1">
    <location>
        <begin position="10"/>
        <end position="246"/>
    </location>
</feature>
<dbReference type="InterPro" id="IPR003151">
    <property type="entry name" value="PIK-rel_kinase_FAT"/>
</dbReference>
<sequence>MKLTERLLAARERLVERITAKTIEDSNTYAQAYKYITNLHILDEIDESTDALSLLSCNTTLKLNAVLSKWQSRSECVVQCSNIMEPILLVRRELLRASAEAGTVNRRDVDNALTQLLIQSCRLARQSGHLQIAWTFLVEAKALGVNLKDVGMEEARFEFQKASFVHWHETGGKSNAESPDVLVKKTSRESRAAFAEVQLLRAEYMLKSGAVAANDLYQIYLSLQKFDVPSEDLHYRVAVFCDGMYSIDTEKIGEAQK</sequence>
<dbReference type="EMBL" id="UYYB01108154">
    <property type="protein sequence ID" value="VDM80315.1"/>
    <property type="molecule type" value="Genomic_DNA"/>
</dbReference>
<keyword evidence="3" id="KW-1185">Reference proteome</keyword>
<evidence type="ECO:0000313" key="3">
    <source>
        <dbReference type="Proteomes" id="UP000270094"/>
    </source>
</evidence>
<protein>
    <recommendedName>
        <fullName evidence="1">PIK-related kinase FAT domain-containing protein</fullName>
    </recommendedName>
</protein>
<organism evidence="2 3">
    <name type="scientific">Strongylus vulgaris</name>
    <name type="common">Blood worm</name>
    <dbReference type="NCBI Taxonomy" id="40348"/>
    <lineage>
        <taxon>Eukaryota</taxon>
        <taxon>Metazoa</taxon>
        <taxon>Ecdysozoa</taxon>
        <taxon>Nematoda</taxon>
        <taxon>Chromadorea</taxon>
        <taxon>Rhabditida</taxon>
        <taxon>Rhabditina</taxon>
        <taxon>Rhabditomorpha</taxon>
        <taxon>Strongyloidea</taxon>
        <taxon>Strongylidae</taxon>
        <taxon>Strongylus</taxon>
    </lineage>
</organism>
<reference evidence="2 3" key="1">
    <citation type="submission" date="2018-11" db="EMBL/GenBank/DDBJ databases">
        <authorList>
            <consortium name="Pathogen Informatics"/>
        </authorList>
    </citation>
    <scope>NUCLEOTIDE SEQUENCE [LARGE SCALE GENOMIC DNA]</scope>
</reference>
<proteinExistence type="predicted"/>
<accession>A0A3P7LC37</accession>
<dbReference type="Proteomes" id="UP000270094">
    <property type="component" value="Unassembled WGS sequence"/>
</dbReference>
<dbReference type="OrthoDB" id="381190at2759"/>
<gene>
    <name evidence="2" type="ORF">SVUK_LOCUS15313</name>
</gene>
<evidence type="ECO:0000259" key="1">
    <source>
        <dbReference type="Pfam" id="PF02259"/>
    </source>
</evidence>
<dbReference type="AlphaFoldDB" id="A0A3P7LC37"/>
<evidence type="ECO:0000313" key="2">
    <source>
        <dbReference type="EMBL" id="VDM80315.1"/>
    </source>
</evidence>
<dbReference type="Pfam" id="PF02259">
    <property type="entry name" value="FAT"/>
    <property type="match status" value="1"/>
</dbReference>